<dbReference type="Proteomes" id="UP001172101">
    <property type="component" value="Unassembled WGS sequence"/>
</dbReference>
<feature type="compositionally biased region" description="Acidic residues" evidence="1">
    <location>
        <begin position="154"/>
        <end position="163"/>
    </location>
</feature>
<dbReference type="EMBL" id="JAUIRO010000004">
    <property type="protein sequence ID" value="KAK0718624.1"/>
    <property type="molecule type" value="Genomic_DNA"/>
</dbReference>
<evidence type="ECO:0000256" key="1">
    <source>
        <dbReference type="SAM" id="MobiDB-lite"/>
    </source>
</evidence>
<protein>
    <submittedName>
        <fullName evidence="2">Uncharacterized protein</fullName>
    </submittedName>
</protein>
<dbReference type="RefSeq" id="XP_060297417.1">
    <property type="nucleotide sequence ID" value="XM_060434436.1"/>
</dbReference>
<feature type="compositionally biased region" description="Low complexity" evidence="1">
    <location>
        <begin position="13"/>
        <end position="25"/>
    </location>
</feature>
<reference evidence="2" key="1">
    <citation type="submission" date="2023-06" db="EMBL/GenBank/DDBJ databases">
        <title>Genome-scale phylogeny and comparative genomics of the fungal order Sordariales.</title>
        <authorList>
            <consortium name="Lawrence Berkeley National Laboratory"/>
            <person name="Hensen N."/>
            <person name="Bonometti L."/>
            <person name="Westerberg I."/>
            <person name="Brannstrom I.O."/>
            <person name="Guillou S."/>
            <person name="Cros-Aarteil S."/>
            <person name="Calhoun S."/>
            <person name="Haridas S."/>
            <person name="Kuo A."/>
            <person name="Mondo S."/>
            <person name="Pangilinan J."/>
            <person name="Riley R."/>
            <person name="LaButti K."/>
            <person name="Andreopoulos B."/>
            <person name="Lipzen A."/>
            <person name="Chen C."/>
            <person name="Yanf M."/>
            <person name="Daum C."/>
            <person name="Ng V."/>
            <person name="Clum A."/>
            <person name="Steindorff A."/>
            <person name="Ohm R."/>
            <person name="Martin F."/>
            <person name="Silar P."/>
            <person name="Natvig D."/>
            <person name="Lalanne C."/>
            <person name="Gautier V."/>
            <person name="Ament-velasquez S.L."/>
            <person name="Kruys A."/>
            <person name="Hutchinson M.I."/>
            <person name="Powell A.J."/>
            <person name="Barry K."/>
            <person name="Miller A.N."/>
            <person name="Grigoriev I.V."/>
            <person name="Debuchy R."/>
            <person name="Gladieux P."/>
            <person name="Thoren M.H."/>
            <person name="Johannesson H."/>
        </authorList>
    </citation>
    <scope>NUCLEOTIDE SEQUENCE</scope>
    <source>
        <strain evidence="2">SMH2392-1A</strain>
    </source>
</reference>
<gene>
    <name evidence="2" type="ORF">B0T26DRAFT_334161</name>
</gene>
<proteinExistence type="predicted"/>
<dbReference type="GeneID" id="85317706"/>
<dbReference type="AlphaFoldDB" id="A0AA40DW76"/>
<organism evidence="2 3">
    <name type="scientific">Lasiosphaeria miniovina</name>
    <dbReference type="NCBI Taxonomy" id="1954250"/>
    <lineage>
        <taxon>Eukaryota</taxon>
        <taxon>Fungi</taxon>
        <taxon>Dikarya</taxon>
        <taxon>Ascomycota</taxon>
        <taxon>Pezizomycotina</taxon>
        <taxon>Sordariomycetes</taxon>
        <taxon>Sordariomycetidae</taxon>
        <taxon>Sordariales</taxon>
        <taxon>Lasiosphaeriaceae</taxon>
        <taxon>Lasiosphaeria</taxon>
    </lineage>
</organism>
<feature type="region of interest" description="Disordered" evidence="1">
    <location>
        <begin position="1"/>
        <end position="178"/>
    </location>
</feature>
<sequence length="178" mass="19326">MDGSLEPEMGRNTETQTTETPVTPEKFSPSEPPRQEAPWSDNKGLAASRHNPLRPQTPVRQQVADPTSHPPHLGTFVPRDVANIPWCARTGSTPQSMRSQSTLSSSPPSPIVHPALPGNAQEPAIRSRADSAWTSSSPKRKLLPDGYARNNSYDAEEDRDDENERSGLLSDGRGPAAN</sequence>
<evidence type="ECO:0000313" key="3">
    <source>
        <dbReference type="Proteomes" id="UP001172101"/>
    </source>
</evidence>
<accession>A0AA40DW76</accession>
<name>A0AA40DW76_9PEZI</name>
<evidence type="ECO:0000313" key="2">
    <source>
        <dbReference type="EMBL" id="KAK0718624.1"/>
    </source>
</evidence>
<comment type="caution">
    <text evidence="2">The sequence shown here is derived from an EMBL/GenBank/DDBJ whole genome shotgun (WGS) entry which is preliminary data.</text>
</comment>
<keyword evidence="3" id="KW-1185">Reference proteome</keyword>
<feature type="compositionally biased region" description="Low complexity" evidence="1">
    <location>
        <begin position="94"/>
        <end position="106"/>
    </location>
</feature>